<evidence type="ECO:0000313" key="1">
    <source>
        <dbReference type="EMBL" id="GAL35849.1"/>
    </source>
</evidence>
<dbReference type="SUPFAM" id="SSF69754">
    <property type="entry name" value="Ribosome binding protein Y (YfiA homologue)"/>
    <property type="match status" value="1"/>
</dbReference>
<evidence type="ECO:0000313" key="2">
    <source>
        <dbReference type="Proteomes" id="UP000029224"/>
    </source>
</evidence>
<dbReference type="AlphaFoldDB" id="A0A090TAS4"/>
<proteinExistence type="predicted"/>
<name>A0A090TAS4_9VIBR</name>
<reference evidence="1 2" key="1">
    <citation type="submission" date="2014-09" db="EMBL/GenBank/DDBJ databases">
        <title>Vibrio maritimus JCM 19240. (C210) whole genome shotgun sequence.</title>
        <authorList>
            <person name="Sawabe T."/>
            <person name="Meirelles P."/>
            <person name="Nakanishi M."/>
            <person name="Sayaka M."/>
            <person name="Hattori M."/>
            <person name="Ohkuma M."/>
        </authorList>
    </citation>
    <scope>NUCLEOTIDE SEQUENCE [LARGE SCALE GENOMIC DNA]</scope>
    <source>
        <strain evidence="1 2">JCM 19240</strain>
    </source>
</reference>
<dbReference type="Gene3D" id="3.30.160.100">
    <property type="entry name" value="Ribosome hibernation promotion factor-like"/>
    <property type="match status" value="1"/>
</dbReference>
<organism evidence="1 2">
    <name type="scientific">Vibrio maritimus</name>
    <dbReference type="NCBI Taxonomy" id="990268"/>
    <lineage>
        <taxon>Bacteria</taxon>
        <taxon>Pseudomonadati</taxon>
        <taxon>Pseudomonadota</taxon>
        <taxon>Gammaproteobacteria</taxon>
        <taxon>Vibrionales</taxon>
        <taxon>Vibrionaceae</taxon>
        <taxon>Vibrio</taxon>
    </lineage>
</organism>
<comment type="caution">
    <text evidence="1">The sequence shown here is derived from an EMBL/GenBank/DDBJ whole genome shotgun (WGS) entry which is preliminary data.</text>
</comment>
<sequence length="120" mass="13809">MIKNLQRVAITEQTQSLLDQQCQQLWDKFPNLVDVESNIKFHQGFGDYEVTLKATLPLQTICAVRNDRQLDEALSDVFAALHHKLTKYQDKQRAKRFWVGKLKVALGRLLPTRQSGSIKS</sequence>
<protein>
    <recommendedName>
        <fullName evidence="3">Ribosomal subunit interface protein</fullName>
    </recommendedName>
</protein>
<dbReference type="InterPro" id="IPR036567">
    <property type="entry name" value="RHF-like"/>
</dbReference>
<accession>A0A090TAS4</accession>
<dbReference type="Proteomes" id="UP000029224">
    <property type="component" value="Unassembled WGS sequence"/>
</dbReference>
<evidence type="ECO:0008006" key="3">
    <source>
        <dbReference type="Google" id="ProtNLM"/>
    </source>
</evidence>
<keyword evidence="2" id="KW-1185">Reference proteome</keyword>
<reference evidence="1 2" key="2">
    <citation type="submission" date="2014-09" db="EMBL/GenBank/DDBJ databases">
        <authorList>
            <consortium name="NBRP consortium"/>
            <person name="Sawabe T."/>
            <person name="Meirelles P."/>
            <person name="Nakanishi M."/>
            <person name="Sayaka M."/>
            <person name="Hattori M."/>
            <person name="Ohkuma M."/>
        </authorList>
    </citation>
    <scope>NUCLEOTIDE SEQUENCE [LARGE SCALE GENOMIC DNA]</scope>
    <source>
        <strain evidence="1 2">JCM 19240</strain>
    </source>
</reference>
<gene>
    <name evidence="1" type="ORF">JCM19240_4784</name>
</gene>
<dbReference type="EMBL" id="BBMT01000008">
    <property type="protein sequence ID" value="GAL35849.1"/>
    <property type="molecule type" value="Genomic_DNA"/>
</dbReference>